<dbReference type="Gene3D" id="1.10.940.10">
    <property type="entry name" value="NusB-like"/>
    <property type="match status" value="1"/>
</dbReference>
<evidence type="ECO:0000313" key="8">
    <source>
        <dbReference type="EMBL" id="KHM52144.1"/>
    </source>
</evidence>
<keyword evidence="9" id="KW-1185">Reference proteome</keyword>
<evidence type="ECO:0000256" key="4">
    <source>
        <dbReference type="ARBA" id="ARBA00023015"/>
    </source>
</evidence>
<evidence type="ECO:0000256" key="1">
    <source>
        <dbReference type="ARBA" id="ARBA00005952"/>
    </source>
</evidence>
<dbReference type="HAMAP" id="MF_00073">
    <property type="entry name" value="NusB"/>
    <property type="match status" value="1"/>
</dbReference>
<evidence type="ECO:0000259" key="7">
    <source>
        <dbReference type="Pfam" id="PF01029"/>
    </source>
</evidence>
<evidence type="ECO:0000256" key="6">
    <source>
        <dbReference type="HAMAP-Rule" id="MF_00073"/>
    </source>
</evidence>
<dbReference type="GO" id="GO:0006353">
    <property type="term" value="P:DNA-templated transcription termination"/>
    <property type="evidence" value="ECO:0007669"/>
    <property type="project" value="UniProtKB-UniRule"/>
</dbReference>
<dbReference type="PANTHER" id="PTHR11078">
    <property type="entry name" value="N UTILIZATION SUBSTANCE PROTEIN B-RELATED"/>
    <property type="match status" value="1"/>
</dbReference>
<dbReference type="EMBL" id="JSCE01000131">
    <property type="protein sequence ID" value="KHM52144.1"/>
    <property type="molecule type" value="Genomic_DNA"/>
</dbReference>
<comment type="function">
    <text evidence="6">Involved in transcription antitermination. Required for transcription of ribosomal RNA (rRNA) genes. Binds specifically to the boxA antiterminator sequence of the ribosomal RNA (rrn) operons.</text>
</comment>
<dbReference type="Proteomes" id="UP000030993">
    <property type="component" value="Unassembled WGS sequence"/>
</dbReference>
<dbReference type="STRING" id="82374.NZ47_06515"/>
<accession>A0A0B2JX03</accession>
<dbReference type="GO" id="GO:0005829">
    <property type="term" value="C:cytosol"/>
    <property type="evidence" value="ECO:0007669"/>
    <property type="project" value="TreeGrafter"/>
</dbReference>
<dbReference type="GO" id="GO:0031564">
    <property type="term" value="P:transcription antitermination"/>
    <property type="evidence" value="ECO:0007669"/>
    <property type="project" value="UniProtKB-KW"/>
</dbReference>
<evidence type="ECO:0000313" key="9">
    <source>
        <dbReference type="Proteomes" id="UP000030993"/>
    </source>
</evidence>
<evidence type="ECO:0000256" key="5">
    <source>
        <dbReference type="ARBA" id="ARBA00023163"/>
    </source>
</evidence>
<gene>
    <name evidence="6" type="primary">nusB</name>
    <name evidence="8" type="ORF">NZ47_06515</name>
</gene>
<dbReference type="InterPro" id="IPR006027">
    <property type="entry name" value="NusB_RsmB_TIM44"/>
</dbReference>
<dbReference type="Pfam" id="PF01029">
    <property type="entry name" value="NusB"/>
    <property type="match status" value="1"/>
</dbReference>
<dbReference type="CDD" id="cd00619">
    <property type="entry name" value="Terminator_NusB"/>
    <property type="match status" value="1"/>
</dbReference>
<dbReference type="RefSeq" id="WP_027397061.1">
    <property type="nucleotide sequence ID" value="NZ_CAMKSO010000003.1"/>
</dbReference>
<keyword evidence="2 6" id="KW-0889">Transcription antitermination</keyword>
<dbReference type="NCBIfam" id="TIGR01951">
    <property type="entry name" value="nusB"/>
    <property type="match status" value="1"/>
</dbReference>
<keyword evidence="3 6" id="KW-0694">RNA-binding</keyword>
<dbReference type="PANTHER" id="PTHR11078:SF3">
    <property type="entry name" value="ANTITERMINATION NUSB DOMAIN-CONTAINING PROTEIN"/>
    <property type="match status" value="1"/>
</dbReference>
<dbReference type="InterPro" id="IPR011605">
    <property type="entry name" value="NusB_fam"/>
</dbReference>
<evidence type="ECO:0000256" key="3">
    <source>
        <dbReference type="ARBA" id="ARBA00022884"/>
    </source>
</evidence>
<comment type="similarity">
    <text evidence="1 6">Belongs to the NusB family.</text>
</comment>
<dbReference type="eggNOG" id="COG0781">
    <property type="taxonomic scope" value="Bacteria"/>
</dbReference>
<keyword evidence="4 6" id="KW-0805">Transcription regulation</keyword>
<sequence length="144" mass="16098">MSRRQAREVALQALFQLDMNPLDEGMDVAQARQNAIDAAVFAKDEDVKLGSKDMDFLKGLVNGTLDNQESIDEMITNSSKEWKLQRMAGVDRNITRMAVYELKFCEEKLTPNIVINEAVELAKKFGSDESSRFVNGILGAIARV</sequence>
<comment type="caution">
    <text evidence="8">The sequence shown here is derived from an EMBL/GenBank/DDBJ whole genome shotgun (WGS) entry which is preliminary data.</text>
</comment>
<dbReference type="GO" id="GO:0003723">
    <property type="term" value="F:RNA binding"/>
    <property type="evidence" value="ECO:0007669"/>
    <property type="project" value="UniProtKB-UniRule"/>
</dbReference>
<name>A0A0B2JX03_9FIRM</name>
<organism evidence="8 9">
    <name type="scientific">Anaerovibrio lipolyticus</name>
    <dbReference type="NCBI Taxonomy" id="82374"/>
    <lineage>
        <taxon>Bacteria</taxon>
        <taxon>Bacillati</taxon>
        <taxon>Bacillota</taxon>
        <taxon>Negativicutes</taxon>
        <taxon>Selenomonadales</taxon>
        <taxon>Selenomonadaceae</taxon>
        <taxon>Anaerovibrio</taxon>
    </lineage>
</organism>
<evidence type="ECO:0000256" key="2">
    <source>
        <dbReference type="ARBA" id="ARBA00022814"/>
    </source>
</evidence>
<protein>
    <recommendedName>
        <fullName evidence="6">Transcription antitermination protein NusB</fullName>
    </recommendedName>
    <alternativeName>
        <fullName evidence="6">Antitermination factor NusB</fullName>
    </alternativeName>
</protein>
<dbReference type="InterPro" id="IPR035926">
    <property type="entry name" value="NusB-like_sf"/>
</dbReference>
<reference evidence="8 9" key="1">
    <citation type="journal article" date="2013" name="PLoS ONE">
        <title>Identification and characterization of three novel lipases belonging to families II and V from Anaerovibrio lipolyticus 5ST.</title>
        <authorList>
            <person name="Prive F."/>
            <person name="Kaderbhai N.N."/>
            <person name="Girdwood S."/>
            <person name="Worgan H.J."/>
            <person name="Pinloche E."/>
            <person name="Scollan N.D."/>
            <person name="Huws S.A."/>
            <person name="Newbold C.J."/>
        </authorList>
    </citation>
    <scope>NUCLEOTIDE SEQUENCE [LARGE SCALE GENOMIC DNA]</scope>
    <source>
        <strain evidence="8 9">5S</strain>
    </source>
</reference>
<proteinExistence type="inferred from homology"/>
<dbReference type="AlphaFoldDB" id="A0A0B2JX03"/>
<feature type="domain" description="NusB/RsmB/TIM44" evidence="7">
    <location>
        <begin position="4"/>
        <end position="143"/>
    </location>
</feature>
<keyword evidence="5 6" id="KW-0804">Transcription</keyword>
<dbReference type="SUPFAM" id="SSF48013">
    <property type="entry name" value="NusB-like"/>
    <property type="match status" value="1"/>
</dbReference>